<keyword evidence="3" id="KW-1185">Reference proteome</keyword>
<accession>A0A8H4CK19</accession>
<protein>
    <recommendedName>
        <fullName evidence="4">Hsp70-like protein</fullName>
    </recommendedName>
</protein>
<dbReference type="Gene3D" id="3.90.640.10">
    <property type="entry name" value="Actin, Chain A, domain 4"/>
    <property type="match status" value="1"/>
</dbReference>
<dbReference type="AlphaFoldDB" id="A0A8H4CK19"/>
<dbReference type="EMBL" id="WVTB01000043">
    <property type="protein sequence ID" value="KAF3805380.1"/>
    <property type="molecule type" value="Genomic_DNA"/>
</dbReference>
<dbReference type="Proteomes" id="UP000613401">
    <property type="component" value="Unassembled WGS sequence"/>
</dbReference>
<proteinExistence type="predicted"/>
<organism evidence="2 3">
    <name type="scientific">Colletotrichum gloeosporioides</name>
    <name type="common">Anthracnose fungus</name>
    <name type="synonym">Glomerella cingulata</name>
    <dbReference type="NCBI Taxonomy" id="474922"/>
    <lineage>
        <taxon>Eukaryota</taxon>
        <taxon>Fungi</taxon>
        <taxon>Dikarya</taxon>
        <taxon>Ascomycota</taxon>
        <taxon>Pezizomycotina</taxon>
        <taxon>Sordariomycetes</taxon>
        <taxon>Hypocreomycetidae</taxon>
        <taxon>Glomerellales</taxon>
        <taxon>Glomerellaceae</taxon>
        <taxon>Colletotrichum</taxon>
        <taxon>Colletotrichum gloeosporioides species complex</taxon>
    </lineage>
</organism>
<reference evidence="2" key="2">
    <citation type="submission" date="2020-03" db="EMBL/GenBank/DDBJ databases">
        <authorList>
            <person name="Fu F.-F."/>
            <person name="Chen J."/>
        </authorList>
    </citation>
    <scope>NUCLEOTIDE SEQUENCE</scope>
    <source>
        <strain evidence="2">Lc1</strain>
    </source>
</reference>
<name>A0A8H4CK19_COLGL</name>
<dbReference type="PANTHER" id="PTHR42749">
    <property type="entry name" value="CELL SHAPE-DETERMINING PROTEIN MREB"/>
    <property type="match status" value="1"/>
</dbReference>
<evidence type="ECO:0000256" key="1">
    <source>
        <dbReference type="SAM" id="MobiDB-lite"/>
    </source>
</evidence>
<evidence type="ECO:0000313" key="2">
    <source>
        <dbReference type="EMBL" id="KAF3805380.1"/>
    </source>
</evidence>
<gene>
    <name evidence="2" type="ORF">GCG54_00008611</name>
</gene>
<reference evidence="2" key="1">
    <citation type="journal article" date="2020" name="Phytopathology">
        <title>Genome sequence and comparative analysis of Colletotrichum gloeosporioides isolated from Liriodendron leaves.</title>
        <authorList>
            <person name="Fu F.F."/>
            <person name="Hao Z."/>
            <person name="Wang P."/>
            <person name="Lu Y."/>
            <person name="Xue L.J."/>
            <person name="Wei G."/>
            <person name="Tian Y."/>
            <person name="Baishi H."/>
            <person name="Xu H."/>
            <person name="Shi J."/>
            <person name="Cheng T."/>
            <person name="Wang G."/>
            <person name="Yi Y."/>
            <person name="Chen J."/>
        </authorList>
    </citation>
    <scope>NUCLEOTIDE SEQUENCE</scope>
    <source>
        <strain evidence="2">Lc1</strain>
    </source>
</reference>
<evidence type="ECO:0000313" key="3">
    <source>
        <dbReference type="Proteomes" id="UP000613401"/>
    </source>
</evidence>
<evidence type="ECO:0008006" key="4">
    <source>
        <dbReference type="Google" id="ProtNLM"/>
    </source>
</evidence>
<comment type="caution">
    <text evidence="2">The sequence shown here is derived from an EMBL/GenBank/DDBJ whole genome shotgun (WGS) entry which is preliminary data.</text>
</comment>
<feature type="region of interest" description="Disordered" evidence="1">
    <location>
        <begin position="72"/>
        <end position="101"/>
    </location>
</feature>
<dbReference type="GeneID" id="69015751"/>
<dbReference type="RefSeq" id="XP_045264539.1">
    <property type="nucleotide sequence ID" value="XM_045408572.1"/>
</dbReference>
<dbReference type="Gene3D" id="3.30.420.40">
    <property type="match status" value="2"/>
</dbReference>
<sequence length="357" mass="39432">MSPAKGRPENPDLIVGIDFGLTGLENQAGKVPSLVVLEGTDREAIWGFSTRRYGNSPQHLVYSLFKKPIGRGDESAGDDANGGNRQDEDNLDSPADPDKIVDEEFESDDDTMSFHKAKECLTQYLAGLYAYIKKRLSSRLPEGTEWRSMNAWFLFSYPTTWGPAAIERFSNIVNSSSFGSEEGHWVNASYMNEAQASMTSFATEGSRPAPGKVVIIADIGGGTTDVNIYHVDEDDGKKVTLKGEIKASGQDYGSVNIDARVTIRLRDQVKHTLFEGISAFKSMTLAEQKRVAHEQTLTILRRHGYVATKHGVDKDSPADLEERYPLSLTSSAAPIVTLKFEMYGALRSEFRKECKSI</sequence>
<dbReference type="PANTHER" id="PTHR42749:SF1">
    <property type="entry name" value="CELL SHAPE-DETERMINING PROTEIN MREB"/>
    <property type="match status" value="1"/>
</dbReference>